<sequence length="27" mass="3326">MNKLAVLKEMHYQEIMSCYCTFIWNKT</sequence>
<reference evidence="1" key="1">
    <citation type="submission" date="2014-11" db="EMBL/GenBank/DDBJ databases">
        <authorList>
            <person name="Amaro Gonzalez C."/>
        </authorList>
    </citation>
    <scope>NUCLEOTIDE SEQUENCE</scope>
</reference>
<name>A0A0E9PG99_ANGAN</name>
<reference evidence="1" key="2">
    <citation type="journal article" date="2015" name="Fish Shellfish Immunol.">
        <title>Early steps in the European eel (Anguilla anguilla)-Vibrio vulnificus interaction in the gills: Role of the RtxA13 toxin.</title>
        <authorList>
            <person name="Callol A."/>
            <person name="Pajuelo D."/>
            <person name="Ebbesson L."/>
            <person name="Teles M."/>
            <person name="MacKenzie S."/>
            <person name="Amaro C."/>
        </authorList>
    </citation>
    <scope>NUCLEOTIDE SEQUENCE</scope>
</reference>
<evidence type="ECO:0000313" key="1">
    <source>
        <dbReference type="EMBL" id="JAH03110.1"/>
    </source>
</evidence>
<dbReference type="EMBL" id="GBXM01105467">
    <property type="protein sequence ID" value="JAH03110.1"/>
    <property type="molecule type" value="Transcribed_RNA"/>
</dbReference>
<dbReference type="AlphaFoldDB" id="A0A0E9PG99"/>
<proteinExistence type="predicted"/>
<protein>
    <submittedName>
        <fullName evidence="1">Uncharacterized protein</fullName>
    </submittedName>
</protein>
<accession>A0A0E9PG99</accession>
<organism evidence="1">
    <name type="scientific">Anguilla anguilla</name>
    <name type="common">European freshwater eel</name>
    <name type="synonym">Muraena anguilla</name>
    <dbReference type="NCBI Taxonomy" id="7936"/>
    <lineage>
        <taxon>Eukaryota</taxon>
        <taxon>Metazoa</taxon>
        <taxon>Chordata</taxon>
        <taxon>Craniata</taxon>
        <taxon>Vertebrata</taxon>
        <taxon>Euteleostomi</taxon>
        <taxon>Actinopterygii</taxon>
        <taxon>Neopterygii</taxon>
        <taxon>Teleostei</taxon>
        <taxon>Anguilliformes</taxon>
        <taxon>Anguillidae</taxon>
        <taxon>Anguilla</taxon>
    </lineage>
</organism>